<dbReference type="InterPro" id="IPR018934">
    <property type="entry name" value="RIO_dom"/>
</dbReference>
<keyword evidence="4" id="KW-0808">Transferase</keyword>
<dbReference type="EC" id="2.7.11.1" evidence="2"/>
<reference evidence="13" key="1">
    <citation type="submission" date="2021-01" db="EMBL/GenBank/DDBJ databases">
        <title>Active Sulfur Cycling in an Early Earth Analoge.</title>
        <authorList>
            <person name="Hahn C.R."/>
            <person name="Youssef N.H."/>
            <person name="Elshahed M."/>
        </authorList>
    </citation>
    <scope>NUCLEOTIDE SEQUENCE</scope>
    <source>
        <strain evidence="13">Zod_Metabat.1151</strain>
    </source>
</reference>
<dbReference type="InterPro" id="IPR000719">
    <property type="entry name" value="Prot_kinase_dom"/>
</dbReference>
<organism evidence="13 14">
    <name type="scientific">Candidatus Iainarchaeum sp</name>
    <dbReference type="NCBI Taxonomy" id="3101447"/>
    <lineage>
        <taxon>Archaea</taxon>
        <taxon>Candidatus Iainarchaeota</taxon>
        <taxon>Candidatus Iainarchaeia</taxon>
        <taxon>Candidatus Iainarchaeales</taxon>
        <taxon>Candidatus Iainarchaeaceae</taxon>
        <taxon>Candidatus Iainarchaeum</taxon>
    </lineage>
</organism>
<dbReference type="AlphaFoldDB" id="A0A939CA38"/>
<dbReference type="Pfam" id="PF01163">
    <property type="entry name" value="RIO1"/>
    <property type="match status" value="1"/>
</dbReference>
<dbReference type="GO" id="GO:0046872">
    <property type="term" value="F:metal ion binding"/>
    <property type="evidence" value="ECO:0007669"/>
    <property type="project" value="UniProtKB-KW"/>
</dbReference>
<evidence type="ECO:0000256" key="3">
    <source>
        <dbReference type="ARBA" id="ARBA00022527"/>
    </source>
</evidence>
<keyword evidence="7 13" id="KW-0418">Kinase</keyword>
<evidence type="ECO:0000256" key="11">
    <source>
        <dbReference type="ARBA" id="ARBA00048679"/>
    </source>
</evidence>
<evidence type="ECO:0000256" key="7">
    <source>
        <dbReference type="ARBA" id="ARBA00022777"/>
    </source>
</evidence>
<keyword evidence="6" id="KW-0547">Nucleotide-binding</keyword>
<dbReference type="PANTHER" id="PTHR45723">
    <property type="entry name" value="SERINE/THREONINE-PROTEIN KINASE RIO1"/>
    <property type="match status" value="1"/>
</dbReference>
<evidence type="ECO:0000256" key="8">
    <source>
        <dbReference type="ARBA" id="ARBA00022840"/>
    </source>
</evidence>
<dbReference type="CDD" id="cd05145">
    <property type="entry name" value="RIO1_like"/>
    <property type="match status" value="1"/>
</dbReference>
<evidence type="ECO:0000256" key="9">
    <source>
        <dbReference type="ARBA" id="ARBA00022842"/>
    </source>
</evidence>
<name>A0A939CA38_9ARCH</name>
<dbReference type="Proteomes" id="UP000809243">
    <property type="component" value="Unassembled WGS sequence"/>
</dbReference>
<evidence type="ECO:0000256" key="4">
    <source>
        <dbReference type="ARBA" id="ARBA00022679"/>
    </source>
</evidence>
<evidence type="ECO:0000256" key="2">
    <source>
        <dbReference type="ARBA" id="ARBA00012513"/>
    </source>
</evidence>
<dbReference type="InterPro" id="IPR011009">
    <property type="entry name" value="Kinase-like_dom_sf"/>
</dbReference>
<gene>
    <name evidence="13" type="ORF">JW744_02640</name>
</gene>
<protein>
    <recommendedName>
        <fullName evidence="2">non-specific serine/threonine protein kinase</fullName>
        <ecNumber evidence="2">2.7.11.1</ecNumber>
    </recommendedName>
</protein>
<dbReference type="GO" id="GO:0005524">
    <property type="term" value="F:ATP binding"/>
    <property type="evidence" value="ECO:0007669"/>
    <property type="project" value="UniProtKB-KW"/>
</dbReference>
<comment type="catalytic activity">
    <reaction evidence="11">
        <text>L-seryl-[protein] + ATP = O-phospho-L-seryl-[protein] + ADP + H(+)</text>
        <dbReference type="Rhea" id="RHEA:17989"/>
        <dbReference type="Rhea" id="RHEA-COMP:9863"/>
        <dbReference type="Rhea" id="RHEA-COMP:11604"/>
        <dbReference type="ChEBI" id="CHEBI:15378"/>
        <dbReference type="ChEBI" id="CHEBI:29999"/>
        <dbReference type="ChEBI" id="CHEBI:30616"/>
        <dbReference type="ChEBI" id="CHEBI:83421"/>
        <dbReference type="ChEBI" id="CHEBI:456216"/>
        <dbReference type="EC" id="2.7.11.1"/>
    </reaction>
</comment>
<evidence type="ECO:0000313" key="13">
    <source>
        <dbReference type="EMBL" id="MBN2067340.1"/>
    </source>
</evidence>
<evidence type="ECO:0000259" key="12">
    <source>
        <dbReference type="PROSITE" id="PS50011"/>
    </source>
</evidence>
<comment type="similarity">
    <text evidence="1">Belongs to the protein kinase superfamily. RIO-type Ser/Thr kinase family.</text>
</comment>
<evidence type="ECO:0000256" key="1">
    <source>
        <dbReference type="ARBA" id="ARBA00009196"/>
    </source>
</evidence>
<dbReference type="InterPro" id="IPR051272">
    <property type="entry name" value="RIO-type_Ser/Thr_kinase"/>
</dbReference>
<keyword evidence="8" id="KW-0067">ATP-binding</keyword>
<evidence type="ECO:0000256" key="6">
    <source>
        <dbReference type="ARBA" id="ARBA00022741"/>
    </source>
</evidence>
<evidence type="ECO:0000256" key="5">
    <source>
        <dbReference type="ARBA" id="ARBA00022723"/>
    </source>
</evidence>
<keyword evidence="5" id="KW-0479">Metal-binding</keyword>
<dbReference type="SUPFAM" id="SSF56112">
    <property type="entry name" value="Protein kinase-like (PK-like)"/>
    <property type="match status" value="1"/>
</dbReference>
<dbReference type="PROSITE" id="PS50011">
    <property type="entry name" value="PROTEIN_KINASE_DOM"/>
    <property type="match status" value="1"/>
</dbReference>
<accession>A0A939CA38</accession>
<dbReference type="InterPro" id="IPR000687">
    <property type="entry name" value="RIO_kinase"/>
</dbReference>
<sequence>MAMESKQEFDLRKYVPKEEQRRTFAKVFDKGTIEAVHSLSTKGHFQVLEHVVSTGKEAHVFRAVDSAGNNKAVKIYKTSTSDFNNMYKYLHGDIRFKNVGRSKRDIVFAWTKKEYRNLTLMNKVGISCPMPIAFQKNVLVMEFIGGKDAAPKLRDTAPSDLEKAYETVVEMLARLLFKAELVYADFSEYNILNNEGNLVLIDAGQAVLTTHPEAENFFERDLRNVARYFSKQGMEKTAEQLREDIKAKKGKI</sequence>
<evidence type="ECO:0000256" key="10">
    <source>
        <dbReference type="ARBA" id="ARBA00047899"/>
    </source>
</evidence>
<dbReference type="Gene3D" id="1.10.510.10">
    <property type="entry name" value="Transferase(Phosphotransferase) domain 1"/>
    <property type="match status" value="1"/>
</dbReference>
<comment type="catalytic activity">
    <reaction evidence="10">
        <text>L-threonyl-[protein] + ATP = O-phospho-L-threonyl-[protein] + ADP + H(+)</text>
        <dbReference type="Rhea" id="RHEA:46608"/>
        <dbReference type="Rhea" id="RHEA-COMP:11060"/>
        <dbReference type="Rhea" id="RHEA-COMP:11605"/>
        <dbReference type="ChEBI" id="CHEBI:15378"/>
        <dbReference type="ChEBI" id="CHEBI:30013"/>
        <dbReference type="ChEBI" id="CHEBI:30616"/>
        <dbReference type="ChEBI" id="CHEBI:61977"/>
        <dbReference type="ChEBI" id="CHEBI:456216"/>
        <dbReference type="EC" id="2.7.11.1"/>
    </reaction>
</comment>
<evidence type="ECO:0000313" key="14">
    <source>
        <dbReference type="Proteomes" id="UP000809243"/>
    </source>
</evidence>
<dbReference type="Gene3D" id="3.30.200.20">
    <property type="entry name" value="Phosphorylase Kinase, domain 1"/>
    <property type="match status" value="1"/>
</dbReference>
<dbReference type="GO" id="GO:0004674">
    <property type="term" value="F:protein serine/threonine kinase activity"/>
    <property type="evidence" value="ECO:0007669"/>
    <property type="project" value="UniProtKB-KW"/>
</dbReference>
<comment type="caution">
    <text evidence="13">The sequence shown here is derived from an EMBL/GenBank/DDBJ whole genome shotgun (WGS) entry which is preliminary data.</text>
</comment>
<feature type="domain" description="Protein kinase" evidence="12">
    <location>
        <begin position="46"/>
        <end position="252"/>
    </location>
</feature>
<dbReference type="EMBL" id="JAFGDB010000041">
    <property type="protein sequence ID" value="MBN2067340.1"/>
    <property type="molecule type" value="Genomic_DNA"/>
</dbReference>
<keyword evidence="9" id="KW-0460">Magnesium</keyword>
<proteinExistence type="inferred from homology"/>
<keyword evidence="3" id="KW-0723">Serine/threonine-protein kinase</keyword>
<dbReference type="SMART" id="SM00090">
    <property type="entry name" value="RIO"/>
    <property type="match status" value="1"/>
</dbReference>